<gene>
    <name evidence="14" type="ORF">NP493_726g01065</name>
</gene>
<comment type="subcellular location">
    <subcellularLocation>
        <location evidence="1">Mitochondrion inner membrane</location>
        <topology evidence="1">Multi-pass membrane protein</topology>
    </subcellularLocation>
</comment>
<dbReference type="GO" id="GO:0048250">
    <property type="term" value="P:iron import into the mitochondrion"/>
    <property type="evidence" value="ECO:0007669"/>
    <property type="project" value="TreeGrafter"/>
</dbReference>
<dbReference type="PROSITE" id="PS50920">
    <property type="entry name" value="SOLCAR"/>
    <property type="match status" value="3"/>
</dbReference>
<evidence type="ECO:0008006" key="16">
    <source>
        <dbReference type="Google" id="ProtNLM"/>
    </source>
</evidence>
<accession>A0AAD9KQR6</accession>
<keyword evidence="7" id="KW-1133">Transmembrane helix</keyword>
<feature type="repeat" description="Solcar" evidence="12">
    <location>
        <begin position="200"/>
        <end position="292"/>
    </location>
</feature>
<evidence type="ECO:0000256" key="13">
    <source>
        <dbReference type="RuleBase" id="RU000488"/>
    </source>
</evidence>
<keyword evidence="4" id="KW-0410">Iron transport</keyword>
<keyword evidence="8" id="KW-0408">Iron</keyword>
<keyword evidence="15" id="KW-1185">Reference proteome</keyword>
<dbReference type="Pfam" id="PF00153">
    <property type="entry name" value="Mito_carr"/>
    <property type="match status" value="3"/>
</dbReference>
<keyword evidence="11 12" id="KW-0472">Membrane</keyword>
<dbReference type="PANTHER" id="PTHR45758">
    <property type="entry name" value="MITOFERRIN-1-RELATED"/>
    <property type="match status" value="1"/>
</dbReference>
<dbReference type="Proteomes" id="UP001209878">
    <property type="component" value="Unassembled WGS sequence"/>
</dbReference>
<keyword evidence="6" id="KW-0999">Mitochondrion inner membrane</keyword>
<evidence type="ECO:0000256" key="8">
    <source>
        <dbReference type="ARBA" id="ARBA00023004"/>
    </source>
</evidence>
<evidence type="ECO:0000256" key="6">
    <source>
        <dbReference type="ARBA" id="ARBA00022792"/>
    </source>
</evidence>
<dbReference type="GO" id="GO:0005743">
    <property type="term" value="C:mitochondrial inner membrane"/>
    <property type="evidence" value="ECO:0007669"/>
    <property type="project" value="UniProtKB-SubCell"/>
</dbReference>
<evidence type="ECO:0000256" key="11">
    <source>
        <dbReference type="ARBA" id="ARBA00023136"/>
    </source>
</evidence>
<evidence type="ECO:0000256" key="5">
    <source>
        <dbReference type="ARBA" id="ARBA00022692"/>
    </source>
</evidence>
<dbReference type="FunFam" id="1.50.40.10:FF:000029">
    <property type="entry name" value="Solute carrier family 25 member 28"/>
    <property type="match status" value="1"/>
</dbReference>
<evidence type="ECO:0000313" key="14">
    <source>
        <dbReference type="EMBL" id="KAK2175562.1"/>
    </source>
</evidence>
<evidence type="ECO:0000256" key="7">
    <source>
        <dbReference type="ARBA" id="ARBA00022989"/>
    </source>
</evidence>
<dbReference type="GO" id="GO:0015093">
    <property type="term" value="F:ferrous iron transmembrane transporter activity"/>
    <property type="evidence" value="ECO:0007669"/>
    <property type="project" value="TreeGrafter"/>
</dbReference>
<organism evidence="14 15">
    <name type="scientific">Ridgeia piscesae</name>
    <name type="common">Tubeworm</name>
    <dbReference type="NCBI Taxonomy" id="27915"/>
    <lineage>
        <taxon>Eukaryota</taxon>
        <taxon>Metazoa</taxon>
        <taxon>Spiralia</taxon>
        <taxon>Lophotrochozoa</taxon>
        <taxon>Annelida</taxon>
        <taxon>Polychaeta</taxon>
        <taxon>Sedentaria</taxon>
        <taxon>Canalipalpata</taxon>
        <taxon>Sabellida</taxon>
        <taxon>Siboglinidae</taxon>
        <taxon>Ridgeia</taxon>
    </lineage>
</organism>
<dbReference type="AlphaFoldDB" id="A0AAD9KQR6"/>
<feature type="repeat" description="Solcar" evidence="12">
    <location>
        <begin position="14"/>
        <end position="102"/>
    </location>
</feature>
<keyword evidence="9" id="KW-0406">Ion transport</keyword>
<proteinExistence type="inferred from homology"/>
<comment type="similarity">
    <text evidence="2 13">Belongs to the mitochondrial carrier (TC 2.A.29) family.</text>
</comment>
<dbReference type="InterPro" id="IPR023395">
    <property type="entry name" value="MCP_dom_sf"/>
</dbReference>
<comment type="caution">
    <text evidence="14">The sequence shown here is derived from an EMBL/GenBank/DDBJ whole genome shotgun (WGS) entry which is preliminary data.</text>
</comment>
<evidence type="ECO:0000256" key="4">
    <source>
        <dbReference type="ARBA" id="ARBA00022496"/>
    </source>
</evidence>
<sequence>MEEDDPYESLPPTTTMSTHMVAGAAAGIMEHVVMYPVDCVKTRMQCLVPDPNANYRSVIDALYRIVRHEGYMYTVRGINVVMYGAGPAHALYFAMYEKVKHALSKPHRSNHLVHGIAGIAATVMHDAVMTPIEVIKQRMQIYNSPYKTCTECGRTVLRLEGMHAFYRSYFTQLVMNVPFQALHFVTYEECQDWLNPDRQYNPLTHMVSGGLAGAVAAYVTSPLDVCKTLLNTQEKCAIGKGKTSVSGLFHAFKVVYTFRGMAGFFSGSSARIIYQVPSTAISWSVYEFFKFAITRRNEQGDGYLAGSEAVMLHAAAPTPEVVTTVAEPVS</sequence>
<dbReference type="PANTHER" id="PTHR45758:SF20">
    <property type="entry name" value="MITOFERRIN-2"/>
    <property type="match status" value="1"/>
</dbReference>
<dbReference type="SUPFAM" id="SSF103506">
    <property type="entry name" value="Mitochondrial carrier"/>
    <property type="match status" value="1"/>
</dbReference>
<keyword evidence="5 12" id="KW-0812">Transmembrane</keyword>
<evidence type="ECO:0000256" key="12">
    <source>
        <dbReference type="PROSITE-ProRule" id="PRU00282"/>
    </source>
</evidence>
<name>A0AAD9KQR6_RIDPI</name>
<evidence type="ECO:0000256" key="10">
    <source>
        <dbReference type="ARBA" id="ARBA00023128"/>
    </source>
</evidence>
<protein>
    <recommendedName>
        <fullName evidence="16">Mitochondrial carrier protein</fullName>
    </recommendedName>
</protein>
<evidence type="ECO:0000256" key="2">
    <source>
        <dbReference type="ARBA" id="ARBA00006375"/>
    </source>
</evidence>
<feature type="repeat" description="Solcar" evidence="12">
    <location>
        <begin position="109"/>
        <end position="193"/>
    </location>
</feature>
<evidence type="ECO:0000313" key="15">
    <source>
        <dbReference type="Proteomes" id="UP001209878"/>
    </source>
</evidence>
<evidence type="ECO:0000256" key="3">
    <source>
        <dbReference type="ARBA" id="ARBA00022448"/>
    </source>
</evidence>
<dbReference type="Gene3D" id="1.50.40.10">
    <property type="entry name" value="Mitochondrial carrier domain"/>
    <property type="match status" value="1"/>
</dbReference>
<dbReference type="EMBL" id="JAODUO010000723">
    <property type="protein sequence ID" value="KAK2175562.1"/>
    <property type="molecule type" value="Genomic_DNA"/>
</dbReference>
<keyword evidence="10" id="KW-0496">Mitochondrion</keyword>
<dbReference type="InterPro" id="IPR018108">
    <property type="entry name" value="MCP_transmembrane"/>
</dbReference>
<evidence type="ECO:0000256" key="9">
    <source>
        <dbReference type="ARBA" id="ARBA00023065"/>
    </source>
</evidence>
<reference evidence="14" key="1">
    <citation type="journal article" date="2023" name="Mol. Biol. Evol.">
        <title>Third-Generation Sequencing Reveals the Adaptive Role of the Epigenome in Three Deep-Sea Polychaetes.</title>
        <authorList>
            <person name="Perez M."/>
            <person name="Aroh O."/>
            <person name="Sun Y."/>
            <person name="Lan Y."/>
            <person name="Juniper S.K."/>
            <person name="Young C.R."/>
            <person name="Angers B."/>
            <person name="Qian P.Y."/>
        </authorList>
    </citation>
    <scope>NUCLEOTIDE SEQUENCE</scope>
    <source>
        <strain evidence="14">R07B-5</strain>
    </source>
</reference>
<keyword evidence="3 13" id="KW-0813">Transport</keyword>
<evidence type="ECO:0000256" key="1">
    <source>
        <dbReference type="ARBA" id="ARBA00004448"/>
    </source>
</evidence>